<evidence type="ECO:0000256" key="5">
    <source>
        <dbReference type="ARBA" id="ARBA00022490"/>
    </source>
</evidence>
<evidence type="ECO:0000256" key="4">
    <source>
        <dbReference type="ARBA" id="ARBA00022481"/>
    </source>
</evidence>
<feature type="domain" description="PI31 proteasome regulator C-terminal" evidence="12">
    <location>
        <begin position="312"/>
        <end position="360"/>
    </location>
</feature>
<comment type="subcellular location">
    <subcellularLocation>
        <location evidence="2">Cytoplasm</location>
    </subcellularLocation>
    <subcellularLocation>
        <location evidence="1">Endoplasmic reticulum</location>
    </subcellularLocation>
</comment>
<sequence>MASNPLSPSSLASTMVSSLPRAATTSVKNEYEAVALFSHACMVAVGFRLIGLGEEDRIAAAAAAAVESSSSEEGRHEPTSIPLPLEWNVSPAYAFRYTHVQSAMEYLVKVNRLGSRAVIFGIGIGDDKTASFDVPVQDYLSGSSFPVSVDATATEHPSSREELERMLQNAFISQARSADLATLFKVNVIQRLMPGLRKEGYEESSSSTPSTAAATTGPSATSPGQHRRTPPPRGPQHGDHNPLRDDSSHLPRPARPYPFHDPVADPPRDRPVPPGDLAPPGFEDEYEIGQPPRGYMPGLGGGEVGGRNPSSIGDGDLYPPRLGPHDPLRGYLGGGGLGRGGGMHPTFDDPLFGGRGGQQEYDPR</sequence>
<comment type="similarity">
    <text evidence="3">Belongs to the proteasome inhibitor PI31 family.</text>
</comment>
<feature type="region of interest" description="Disordered" evidence="11">
    <location>
        <begin position="199"/>
        <end position="364"/>
    </location>
</feature>
<dbReference type="Proteomes" id="UP000750711">
    <property type="component" value="Unassembled WGS sequence"/>
</dbReference>
<evidence type="ECO:0000256" key="3">
    <source>
        <dbReference type="ARBA" id="ARBA00006405"/>
    </source>
</evidence>
<dbReference type="InterPro" id="IPR045128">
    <property type="entry name" value="PI31-like"/>
</dbReference>
<evidence type="ECO:0000259" key="12">
    <source>
        <dbReference type="Pfam" id="PF08577"/>
    </source>
</evidence>
<dbReference type="Gene3D" id="3.40.1000.30">
    <property type="match status" value="1"/>
</dbReference>
<evidence type="ECO:0000256" key="10">
    <source>
        <dbReference type="ARBA" id="ARBA00024805"/>
    </source>
</evidence>
<dbReference type="InterPro" id="IPR021625">
    <property type="entry name" value="PI31_Prot_N"/>
</dbReference>
<dbReference type="GO" id="GO:0043161">
    <property type="term" value="P:proteasome-mediated ubiquitin-dependent protein catabolic process"/>
    <property type="evidence" value="ECO:0007669"/>
    <property type="project" value="InterPro"/>
</dbReference>
<keyword evidence="8" id="KW-0647">Proteasome</keyword>
<gene>
    <name evidence="14" type="ORF">GP486_007637</name>
</gene>
<reference evidence="14" key="1">
    <citation type="submission" date="2021-03" db="EMBL/GenBank/DDBJ databases">
        <title>Comparative genomics and phylogenomic investigation of the class Geoglossomycetes provide insights into ecological specialization and systematics.</title>
        <authorList>
            <person name="Melie T."/>
            <person name="Pirro S."/>
            <person name="Miller A.N."/>
            <person name="Quandt A."/>
        </authorList>
    </citation>
    <scope>NUCLEOTIDE SEQUENCE</scope>
    <source>
        <strain evidence="14">CAQ_001_2017</strain>
    </source>
</reference>
<evidence type="ECO:0000256" key="7">
    <source>
        <dbReference type="ARBA" id="ARBA00022824"/>
    </source>
</evidence>
<comment type="caution">
    <text evidence="14">The sequence shown here is derived from an EMBL/GenBank/DDBJ whole genome shotgun (WGS) entry which is preliminary data.</text>
</comment>
<dbReference type="GO" id="GO:0070628">
    <property type="term" value="F:proteasome binding"/>
    <property type="evidence" value="ECO:0007669"/>
    <property type="project" value="InterPro"/>
</dbReference>
<comment type="function">
    <text evidence="10">Plays an important role in control of proteasome function. Inhibits the hydrolysis of protein and peptide substrates by the 20S proteasome. Also inhibits the activation of the proteasome by the proteasome regulatory proteins PA700 and PA28.</text>
</comment>
<dbReference type="PANTHER" id="PTHR13266">
    <property type="entry name" value="PROTEASOME INHIBITOR"/>
    <property type="match status" value="1"/>
</dbReference>
<dbReference type="PANTHER" id="PTHR13266:SF1">
    <property type="entry name" value="PROTEASOME INHIBITOR PI31 SUBUNIT"/>
    <property type="match status" value="1"/>
</dbReference>
<evidence type="ECO:0000256" key="9">
    <source>
        <dbReference type="ARBA" id="ARBA00022990"/>
    </source>
</evidence>
<protein>
    <recommendedName>
        <fullName evidence="16">Proteasome inhibitor PI31 subunit</fullName>
    </recommendedName>
</protein>
<name>A0A9P8IFH0_9PEZI</name>
<feature type="domain" description="PI31 proteasome regulator N-terminal" evidence="13">
    <location>
        <begin position="24"/>
        <end position="199"/>
    </location>
</feature>
<feature type="compositionally biased region" description="Basic and acidic residues" evidence="11">
    <location>
        <begin position="236"/>
        <end position="249"/>
    </location>
</feature>
<evidence type="ECO:0000256" key="11">
    <source>
        <dbReference type="SAM" id="MobiDB-lite"/>
    </source>
</evidence>
<evidence type="ECO:0000313" key="14">
    <source>
        <dbReference type="EMBL" id="KAH0551002.1"/>
    </source>
</evidence>
<evidence type="ECO:0008006" key="16">
    <source>
        <dbReference type="Google" id="ProtNLM"/>
    </source>
</evidence>
<dbReference type="Pfam" id="PF08577">
    <property type="entry name" value="PI31_Prot_C"/>
    <property type="match status" value="1"/>
</dbReference>
<dbReference type="GO" id="GO:0004866">
    <property type="term" value="F:endopeptidase inhibitor activity"/>
    <property type="evidence" value="ECO:0007669"/>
    <property type="project" value="InterPro"/>
</dbReference>
<keyword evidence="7" id="KW-0256">Endoplasmic reticulum</keyword>
<keyword evidence="9" id="KW-0007">Acetylation</keyword>
<evidence type="ECO:0000256" key="1">
    <source>
        <dbReference type="ARBA" id="ARBA00004240"/>
    </source>
</evidence>
<evidence type="ECO:0000256" key="8">
    <source>
        <dbReference type="ARBA" id="ARBA00022942"/>
    </source>
</evidence>
<keyword evidence="5" id="KW-0963">Cytoplasm</keyword>
<organism evidence="14 15">
    <name type="scientific">Trichoglossum hirsutum</name>
    <dbReference type="NCBI Taxonomy" id="265104"/>
    <lineage>
        <taxon>Eukaryota</taxon>
        <taxon>Fungi</taxon>
        <taxon>Dikarya</taxon>
        <taxon>Ascomycota</taxon>
        <taxon>Pezizomycotina</taxon>
        <taxon>Geoglossomycetes</taxon>
        <taxon>Geoglossales</taxon>
        <taxon>Geoglossaceae</taxon>
        <taxon>Trichoglossum</taxon>
    </lineage>
</organism>
<dbReference type="Pfam" id="PF11566">
    <property type="entry name" value="PI31_Prot_N"/>
    <property type="match status" value="1"/>
</dbReference>
<feature type="compositionally biased region" description="Basic and acidic residues" evidence="11">
    <location>
        <begin position="262"/>
        <end position="271"/>
    </location>
</feature>
<keyword evidence="6" id="KW-0597">Phosphoprotein</keyword>
<keyword evidence="4" id="KW-0488">Methylation</keyword>
<dbReference type="GO" id="GO:0005783">
    <property type="term" value="C:endoplasmic reticulum"/>
    <property type="evidence" value="ECO:0007669"/>
    <property type="project" value="UniProtKB-SubCell"/>
</dbReference>
<feature type="compositionally biased region" description="Low complexity" evidence="11">
    <location>
        <begin position="204"/>
        <end position="224"/>
    </location>
</feature>
<keyword evidence="15" id="KW-1185">Reference proteome</keyword>
<evidence type="ECO:0000256" key="2">
    <source>
        <dbReference type="ARBA" id="ARBA00004496"/>
    </source>
</evidence>
<dbReference type="InterPro" id="IPR013886">
    <property type="entry name" value="PI31_Prot_C"/>
</dbReference>
<evidence type="ECO:0000256" key="6">
    <source>
        <dbReference type="ARBA" id="ARBA00022553"/>
    </source>
</evidence>
<proteinExistence type="inferred from homology"/>
<accession>A0A9P8IFH0</accession>
<dbReference type="GO" id="GO:0000502">
    <property type="term" value="C:proteasome complex"/>
    <property type="evidence" value="ECO:0007669"/>
    <property type="project" value="UniProtKB-KW"/>
</dbReference>
<evidence type="ECO:0000259" key="13">
    <source>
        <dbReference type="Pfam" id="PF11566"/>
    </source>
</evidence>
<evidence type="ECO:0000313" key="15">
    <source>
        <dbReference type="Proteomes" id="UP000750711"/>
    </source>
</evidence>
<dbReference type="AlphaFoldDB" id="A0A9P8IFH0"/>
<dbReference type="EMBL" id="JAGHQM010002279">
    <property type="protein sequence ID" value="KAH0551002.1"/>
    <property type="molecule type" value="Genomic_DNA"/>
</dbReference>
<feature type="compositionally biased region" description="Gly residues" evidence="11">
    <location>
        <begin position="331"/>
        <end position="343"/>
    </location>
</feature>